<reference evidence="2" key="1">
    <citation type="journal article" date="2020" name="Stud. Mycol.">
        <title>101 Dothideomycetes genomes: a test case for predicting lifestyles and emergence of pathogens.</title>
        <authorList>
            <person name="Haridas S."/>
            <person name="Albert R."/>
            <person name="Binder M."/>
            <person name="Bloem J."/>
            <person name="Labutti K."/>
            <person name="Salamov A."/>
            <person name="Andreopoulos B."/>
            <person name="Baker S."/>
            <person name="Barry K."/>
            <person name="Bills G."/>
            <person name="Bluhm B."/>
            <person name="Cannon C."/>
            <person name="Castanera R."/>
            <person name="Culley D."/>
            <person name="Daum C."/>
            <person name="Ezra D."/>
            <person name="Gonzalez J."/>
            <person name="Henrissat B."/>
            <person name="Kuo A."/>
            <person name="Liang C."/>
            <person name="Lipzen A."/>
            <person name="Lutzoni F."/>
            <person name="Magnuson J."/>
            <person name="Mondo S."/>
            <person name="Nolan M."/>
            <person name="Ohm R."/>
            <person name="Pangilinan J."/>
            <person name="Park H.-J."/>
            <person name="Ramirez L."/>
            <person name="Alfaro M."/>
            <person name="Sun H."/>
            <person name="Tritt A."/>
            <person name="Yoshinaga Y."/>
            <person name="Zwiers L.-H."/>
            <person name="Turgeon B."/>
            <person name="Goodwin S."/>
            <person name="Spatafora J."/>
            <person name="Crous P."/>
            <person name="Grigoriev I."/>
        </authorList>
    </citation>
    <scope>NUCLEOTIDE SEQUENCE</scope>
    <source>
        <strain evidence="2">CBS 130266</strain>
    </source>
</reference>
<dbReference type="EMBL" id="MU007010">
    <property type="protein sequence ID" value="KAF2436685.1"/>
    <property type="molecule type" value="Genomic_DNA"/>
</dbReference>
<feature type="region of interest" description="Disordered" evidence="1">
    <location>
        <begin position="60"/>
        <end position="90"/>
    </location>
</feature>
<comment type="caution">
    <text evidence="2">The sequence shown here is derived from an EMBL/GenBank/DDBJ whole genome shotgun (WGS) entry which is preliminary data.</text>
</comment>
<dbReference type="Proteomes" id="UP000800235">
    <property type="component" value="Unassembled WGS sequence"/>
</dbReference>
<gene>
    <name evidence="2" type="ORF">EJ08DRAFT_156985</name>
</gene>
<keyword evidence="3" id="KW-1185">Reference proteome</keyword>
<evidence type="ECO:0000313" key="3">
    <source>
        <dbReference type="Proteomes" id="UP000800235"/>
    </source>
</evidence>
<accession>A0A9P4U477</accession>
<evidence type="ECO:0000313" key="2">
    <source>
        <dbReference type="EMBL" id="KAF2436685.1"/>
    </source>
</evidence>
<dbReference type="AlphaFoldDB" id="A0A9P4U477"/>
<protein>
    <submittedName>
        <fullName evidence="2">Uncharacterized protein</fullName>
    </submittedName>
</protein>
<sequence length="90" mass="9802">MGPSVTGSFSSTFTGSLQRTAFMVAECLLIYNIVHRQSFHLLLFPLTVSNQVVSGITISSKASSEQRPLSSTFSSPWRSPSFPISRPLPP</sequence>
<evidence type="ECO:0000256" key="1">
    <source>
        <dbReference type="SAM" id="MobiDB-lite"/>
    </source>
</evidence>
<proteinExistence type="predicted"/>
<name>A0A9P4U477_9PEZI</name>
<feature type="compositionally biased region" description="Low complexity" evidence="1">
    <location>
        <begin position="68"/>
        <end position="90"/>
    </location>
</feature>
<organism evidence="2 3">
    <name type="scientific">Tothia fuscella</name>
    <dbReference type="NCBI Taxonomy" id="1048955"/>
    <lineage>
        <taxon>Eukaryota</taxon>
        <taxon>Fungi</taxon>
        <taxon>Dikarya</taxon>
        <taxon>Ascomycota</taxon>
        <taxon>Pezizomycotina</taxon>
        <taxon>Dothideomycetes</taxon>
        <taxon>Pleosporomycetidae</taxon>
        <taxon>Venturiales</taxon>
        <taxon>Cylindrosympodiaceae</taxon>
        <taxon>Tothia</taxon>
    </lineage>
</organism>